<dbReference type="AlphaFoldDB" id="A0A6N4DH93"/>
<dbReference type="Pfam" id="PF00563">
    <property type="entry name" value="EAL"/>
    <property type="match status" value="1"/>
</dbReference>
<comment type="caution">
    <text evidence="2">The sequence shown here is derived from an EMBL/GenBank/DDBJ whole genome shotgun (WGS) entry which is preliminary data.</text>
</comment>
<dbReference type="Gene3D" id="3.20.20.450">
    <property type="entry name" value="EAL domain"/>
    <property type="match status" value="1"/>
</dbReference>
<proteinExistence type="predicted"/>
<organism evidence="2 3">
    <name type="scientific">Pseudidiomarina aestuarii</name>
    <dbReference type="NCBI Taxonomy" id="624146"/>
    <lineage>
        <taxon>Bacteria</taxon>
        <taxon>Pseudomonadati</taxon>
        <taxon>Pseudomonadota</taxon>
        <taxon>Gammaproteobacteria</taxon>
        <taxon>Alteromonadales</taxon>
        <taxon>Idiomarinaceae</taxon>
        <taxon>Pseudidiomarina</taxon>
    </lineage>
</organism>
<evidence type="ECO:0000313" key="2">
    <source>
        <dbReference type="EMBL" id="PTB88205.1"/>
    </source>
</evidence>
<dbReference type="Proteomes" id="UP000241514">
    <property type="component" value="Unassembled WGS sequence"/>
</dbReference>
<feature type="domain" description="EAL" evidence="1">
    <location>
        <begin position="1"/>
        <end position="52"/>
    </location>
</feature>
<dbReference type="PANTHER" id="PTHR33121">
    <property type="entry name" value="CYCLIC DI-GMP PHOSPHODIESTERASE PDEF"/>
    <property type="match status" value="1"/>
</dbReference>
<dbReference type="SUPFAM" id="SSF141868">
    <property type="entry name" value="EAL domain-like"/>
    <property type="match status" value="1"/>
</dbReference>
<dbReference type="InterPro" id="IPR001633">
    <property type="entry name" value="EAL_dom"/>
</dbReference>
<protein>
    <recommendedName>
        <fullName evidence="1">EAL domain-containing protein</fullName>
    </recommendedName>
</protein>
<dbReference type="EMBL" id="PYVG01000106">
    <property type="protein sequence ID" value="PTB88205.1"/>
    <property type="molecule type" value="Genomic_DNA"/>
</dbReference>
<dbReference type="PROSITE" id="PS50883">
    <property type="entry name" value="EAL"/>
    <property type="match status" value="1"/>
</dbReference>
<dbReference type="PANTHER" id="PTHR33121:SF70">
    <property type="entry name" value="SIGNALING PROTEIN YKOW"/>
    <property type="match status" value="1"/>
</dbReference>
<evidence type="ECO:0000313" key="3">
    <source>
        <dbReference type="Proteomes" id="UP000241514"/>
    </source>
</evidence>
<reference evidence="2 3" key="1">
    <citation type="submission" date="2018-03" db="EMBL/GenBank/DDBJ databases">
        <title>Cross-interface Injection: A General Nanoliter Liquid Handling Method Applied to Single Cells Genome Amplification Automated Nanoliter Liquid Handling Applied to Single Cell Multiple Displacement Amplification.</title>
        <authorList>
            <person name="Yun J."/>
            <person name="Xu P."/>
            <person name="Xu J."/>
            <person name="Dai X."/>
            <person name="Wang Y."/>
            <person name="Zheng X."/>
            <person name="Cao C."/>
            <person name="Yi Q."/>
            <person name="Zhu Y."/>
            <person name="Wang L."/>
            <person name="Dong Z."/>
            <person name="Huang Y."/>
            <person name="Huang L."/>
            <person name="Du W."/>
        </authorList>
    </citation>
    <scope>NUCLEOTIDE SEQUENCE [LARGE SCALE GENOMIC DNA]</scope>
    <source>
        <strain evidence="2 3">A9-4</strain>
    </source>
</reference>
<sequence>ANIFGMKTLAEGVESAEQAQELRRLGCDYAQGYWYGEPQPIADFETNWLRDGRAAGRETSNS</sequence>
<dbReference type="InterPro" id="IPR035919">
    <property type="entry name" value="EAL_sf"/>
</dbReference>
<accession>A0A6N4DH93</accession>
<feature type="non-terminal residue" evidence="2">
    <location>
        <position position="1"/>
    </location>
</feature>
<gene>
    <name evidence="2" type="ORF">C9928_06800</name>
</gene>
<name>A0A6N4DH93_9GAMM</name>
<evidence type="ECO:0000259" key="1">
    <source>
        <dbReference type="PROSITE" id="PS50883"/>
    </source>
</evidence>
<dbReference type="InterPro" id="IPR050706">
    <property type="entry name" value="Cyclic-di-GMP_PDE-like"/>
</dbReference>
<dbReference type="GO" id="GO:0071111">
    <property type="term" value="F:cyclic-guanylate-specific phosphodiesterase activity"/>
    <property type="evidence" value="ECO:0007669"/>
    <property type="project" value="InterPro"/>
</dbReference>